<dbReference type="InterPro" id="IPR013783">
    <property type="entry name" value="Ig-like_fold"/>
</dbReference>
<reference evidence="4" key="1">
    <citation type="submission" date="2015-09" db="EMBL/GenBank/DDBJ databases">
        <title>Complete sequence of Algoriphagus sp. M8-2.</title>
        <authorList>
            <person name="Shintani M."/>
        </authorList>
    </citation>
    <scope>NUCLEOTIDE SEQUENCE [LARGE SCALE GENOMIC DNA]</scope>
    <source>
        <strain evidence="4">M8-2</strain>
    </source>
</reference>
<dbReference type="EMBL" id="CP012836">
    <property type="protein sequence ID" value="AMQ55092.1"/>
    <property type="molecule type" value="Genomic_DNA"/>
</dbReference>
<dbReference type="InterPro" id="IPR047589">
    <property type="entry name" value="DUF11_rpt"/>
</dbReference>
<dbReference type="PATRIC" id="fig|1727163.4.peg.358"/>
<dbReference type="InterPro" id="IPR001434">
    <property type="entry name" value="OmcB-like_DUF11"/>
</dbReference>
<accession>A0A142EIY7</accession>
<evidence type="ECO:0000313" key="4">
    <source>
        <dbReference type="Proteomes" id="UP000073816"/>
    </source>
</evidence>
<evidence type="ECO:0000313" key="3">
    <source>
        <dbReference type="EMBL" id="AMQ55092.1"/>
    </source>
</evidence>
<dbReference type="KEGG" id="alm:AO498_01720"/>
<dbReference type="Pfam" id="PF18962">
    <property type="entry name" value="Por_Secre_tail"/>
    <property type="match status" value="1"/>
</dbReference>
<dbReference type="InterPro" id="IPR026444">
    <property type="entry name" value="Secre_tail"/>
</dbReference>
<evidence type="ECO:0000259" key="2">
    <source>
        <dbReference type="Pfam" id="PF18962"/>
    </source>
</evidence>
<keyword evidence="4" id="KW-1185">Reference proteome</keyword>
<evidence type="ECO:0008006" key="5">
    <source>
        <dbReference type="Google" id="ProtNLM"/>
    </source>
</evidence>
<dbReference type="Pfam" id="PF01345">
    <property type="entry name" value="DUF11"/>
    <property type="match status" value="1"/>
</dbReference>
<evidence type="ECO:0000259" key="1">
    <source>
        <dbReference type="Pfam" id="PF01345"/>
    </source>
</evidence>
<protein>
    <recommendedName>
        <fullName evidence="5">Secretion system C-terminal sorting domain-containing protein</fullName>
    </recommendedName>
</protein>
<sequence length="959" mass="105335">MKAIAINGPILRKSLRSILLLYVFFFQLTFEALGEGSGTWGTASDRRSWLWVPANSSSSNTGYGTRGFMMLPSRTSSSTYNSNYNPDHRFYVYVKAGETVFWGFRRNGGSGNIRVRWYYDQTDIGFYPVGTTGTGRVQISSYDYNPSGSGGASGRPANADDAAVGPSAIFGSSGYSARSFTNTTGADRAFWVEISTTSDALFSSGFNIDFWDVTVASGTSGNYSPIPGRVYCKYWSIVNGLPSVAGSNSNGLSFHDNFGFYVPVDNTFSGAPNDYFVKYANFGSSHGGYVNFFANQDGPRNNLTYIENRRSISGTSSNYQYPLFINDPDQTIWQTTDPPSASLEINYQEKPAPGTGGEAYVDLTISLPAIVDVLVDLNSNGVYDEGIDLIISENYDTPGTFQIYWNGEDAAGNELPNGSDIEFFAAVLFFPVHFPIYDMEQSLGITITNVRPGAVVQNAIYWDDSLLPRTGSNGINLATSAQSAAVNVTGEAGNSHIWWANGDNGISQNNTINTWAASYYTEVNEREGFNFLTIQGNVYDDPDGLEDNLVDGNPTSLQPLYAILINQATNKVRRVARVNSNGTFSLRKIPNGTYSILISTDSATLDANNPGVMLPSDWETTGENFGTGVGSDGVIDGVLTDLVVSGTSISNANFGIRPIIADLLVQKSVNNELPEFGSTVIFTITARNDGYNDAENVQVFESMPDGYTYLSHTVSIGTFNPASGIWDIGILTNGSTETLTLTCRVEETIEDYNNTVLITSTTPDPNLSNNSDNAETTPFRILPVTWLHLEANYLDPLAEISWITTNEKDLLYYQVERSKDGRFWEKVEMVEKTGNLAEKSEYRLLDRSPLPGRSYYRIGQVNQGEKISYSKVIALEKEPFQLIQAYPNPSSGVVRIELEDIENFQLLFVDSRGSKVNPKIINTGKTFYLVDLSTLPSGIYIAKAFNNFEFYSIRIEKLN</sequence>
<feature type="domain" description="Secretion system C-terminal sorting" evidence="2">
    <location>
        <begin position="886"/>
        <end position="944"/>
    </location>
</feature>
<organism evidence="3 4">
    <name type="scientific">Algoriphagus sanaruensis</name>
    <dbReference type="NCBI Taxonomy" id="1727163"/>
    <lineage>
        <taxon>Bacteria</taxon>
        <taxon>Pseudomonadati</taxon>
        <taxon>Bacteroidota</taxon>
        <taxon>Cytophagia</taxon>
        <taxon>Cytophagales</taxon>
        <taxon>Cyclobacteriaceae</taxon>
        <taxon>Algoriphagus</taxon>
    </lineage>
</organism>
<reference evidence="3 4" key="2">
    <citation type="journal article" date="2016" name="Genome Announc.">
        <title>Complete Genome Sequence of Algoriphagus sp. Strain M8-2, Isolated from a Brackish Lake.</title>
        <authorList>
            <person name="Muraguchi Y."/>
            <person name="Kushimoto K."/>
            <person name="Ohtsubo Y."/>
            <person name="Suzuki T."/>
            <person name="Dohra H."/>
            <person name="Kimbara K."/>
            <person name="Shintani M."/>
        </authorList>
    </citation>
    <scope>NUCLEOTIDE SEQUENCE [LARGE SCALE GENOMIC DNA]</scope>
    <source>
        <strain evidence="3 4">M8-2</strain>
    </source>
</reference>
<dbReference type="Proteomes" id="UP000073816">
    <property type="component" value="Chromosome"/>
</dbReference>
<proteinExistence type="predicted"/>
<dbReference type="Gene3D" id="2.60.40.10">
    <property type="entry name" value="Immunoglobulins"/>
    <property type="match status" value="1"/>
</dbReference>
<dbReference type="AlphaFoldDB" id="A0A142EIY7"/>
<dbReference type="NCBIfam" id="TIGR01451">
    <property type="entry name" value="B_ant_repeat"/>
    <property type="match status" value="1"/>
</dbReference>
<feature type="domain" description="DUF11" evidence="1">
    <location>
        <begin position="662"/>
        <end position="775"/>
    </location>
</feature>
<name>A0A142EIY7_9BACT</name>
<gene>
    <name evidence="3" type="ORF">AO498_01720</name>
</gene>
<dbReference type="STRING" id="1727163.AO498_01720"/>